<keyword evidence="4" id="KW-0808">Transferase</keyword>
<dbReference type="InterPro" id="IPR017441">
    <property type="entry name" value="Protein_kinase_ATP_BS"/>
</dbReference>
<dbReference type="Gene3D" id="1.10.510.10">
    <property type="entry name" value="Transferase(Phosphotransferase) domain 1"/>
    <property type="match status" value="1"/>
</dbReference>
<name>A0A2S3IPN3_9POAL</name>
<keyword evidence="2" id="KW-0723">Serine/threonine-protein kinase</keyword>
<gene>
    <name evidence="17" type="ORF">PAHAL_9G427100</name>
</gene>
<dbReference type="CDD" id="cd00054">
    <property type="entry name" value="EGF_CA"/>
    <property type="match status" value="1"/>
</dbReference>
<dbReference type="Gramene" id="PAN49112">
    <property type="protein sequence ID" value="PAN49112"/>
    <property type="gene ID" value="PAHAL_9G427100"/>
</dbReference>
<dbReference type="SUPFAM" id="SSF57184">
    <property type="entry name" value="Growth factor receptor domain"/>
    <property type="match status" value="1"/>
</dbReference>
<evidence type="ECO:0000256" key="13">
    <source>
        <dbReference type="ARBA" id="ARBA00023180"/>
    </source>
</evidence>
<keyword evidence="11 15" id="KW-0472">Membrane</keyword>
<dbReference type="InterPro" id="IPR001881">
    <property type="entry name" value="EGF-like_Ca-bd_dom"/>
</dbReference>
<feature type="transmembrane region" description="Helical" evidence="15">
    <location>
        <begin position="7"/>
        <end position="28"/>
    </location>
</feature>
<dbReference type="InterPro" id="IPR025287">
    <property type="entry name" value="WAK_GUB"/>
</dbReference>
<evidence type="ECO:0000256" key="10">
    <source>
        <dbReference type="ARBA" id="ARBA00022989"/>
    </source>
</evidence>
<evidence type="ECO:0000256" key="6">
    <source>
        <dbReference type="ARBA" id="ARBA00022729"/>
    </source>
</evidence>
<evidence type="ECO:0000256" key="14">
    <source>
        <dbReference type="PROSITE-ProRule" id="PRU10141"/>
    </source>
</evidence>
<dbReference type="EMBL" id="CM008054">
    <property type="protein sequence ID" value="PAN49658.2"/>
    <property type="molecule type" value="Genomic_DNA"/>
</dbReference>
<evidence type="ECO:0000256" key="2">
    <source>
        <dbReference type="ARBA" id="ARBA00022527"/>
    </source>
</evidence>
<keyword evidence="3" id="KW-0245">EGF-like domain</keyword>
<dbReference type="InterPro" id="IPR001245">
    <property type="entry name" value="Ser-Thr/Tyr_kinase_cat_dom"/>
</dbReference>
<dbReference type="Gramene" id="PAN49658">
    <property type="protein sequence ID" value="PAN49658"/>
    <property type="gene ID" value="PAHAL_9G427100"/>
</dbReference>
<dbReference type="GO" id="GO:0007166">
    <property type="term" value="P:cell surface receptor signaling pathway"/>
    <property type="evidence" value="ECO:0007669"/>
    <property type="project" value="InterPro"/>
</dbReference>
<keyword evidence="10 15" id="KW-1133">Transmembrane helix</keyword>
<sequence>MGLGEGIAIATMQLVLIWSITSTVMLVASGAHPPSADSLAHCPKTCGDVSIRYPFGIGPGCFRQGFEVTCNRTTKPWKLLLSNTTTQVTGLYPSGTVLASFVYTIPMAPGVGTYNLSWQSPGRNLNIESYNYFAFLGCGIGVYLFHPDTGDLVGHCTSKCSSMAAMLIETQGGSCNGMGCCTVTFPVPFRGFRVTVIKNNDTVPQPFSDVTVKAFLSFRPYKFSIMELLSDKINASTIGALSAYLSTVIADEPNCKSAQLNNKTQYACSNSNCRDVQNGGYYCACSGNFDGGNPYLLDDCKQEYNPTPKTNCSRSCGKTYIPFPFGLEPGCFAKRRFQLNCASNRTLIARPPAKYEVTNISLDEGLLYVNKLSESEDANTNYLSIYYGGSDYFGQQLIYGLGQSGLSEEYGAWSWSITNSTCESAKQNSTYACLSTNSKCIGVTHGTIYIGYRCKCSLGFEGNPYVQNGCTDIDECLIPNYCNGTCYNFQGSYSCCPHGMSFDPVRRQCTSSKGQNILLGISVGISSGFGVLLLTLTAIISVKRWKRGMQKKIRRAYFRKNKGLLLEQLISSSESVTHNTRIFSLEELEKATNNFDSTRIIGHGGHGTVYKGILSDQRVVAIKRSKIVEQSEIDQFVNEVAILSQIIHRNVVKLFGCCLESEVPLLVYEFISNGTLHNLLHGDLGAKCLLTWEDRIRIALEAAGALAYLHSSAAMPIFHRDVKSTNILLDDAFTTKVSDFGASRSISIDQTRVVTAVQGTFGYLDPEYYYTGQLTEKSDVYSFGVILVELLTRKKSIFVNCLGEKQNLCHCFLQALIDKTIMDMVDPQVAEEANQSEIDEIALVAEMCLRLKGENRPKMKEVELRLQLLRAKPSRSHKEESKRGREIQQSLSSEYKSTSLTVTKRAEIGFVANLPSQAVSRCHTMEQEMIYSAEFPR</sequence>
<evidence type="ECO:0000256" key="12">
    <source>
        <dbReference type="ARBA" id="ARBA00023157"/>
    </source>
</evidence>
<dbReference type="Gramene" id="PAN49115">
    <property type="protein sequence ID" value="PAN49115"/>
    <property type="gene ID" value="PAHAL_9G427100"/>
</dbReference>
<dbReference type="FunFam" id="2.10.25.10:FF:000583">
    <property type="entry name" value="Os02g0633066 protein"/>
    <property type="match status" value="1"/>
</dbReference>
<dbReference type="Gene3D" id="3.30.200.20">
    <property type="entry name" value="Phosphorylase Kinase, domain 1"/>
    <property type="match status" value="1"/>
</dbReference>
<dbReference type="GO" id="GO:0005886">
    <property type="term" value="C:plasma membrane"/>
    <property type="evidence" value="ECO:0007669"/>
    <property type="project" value="TreeGrafter"/>
</dbReference>
<organism evidence="17">
    <name type="scientific">Panicum hallii</name>
    <dbReference type="NCBI Taxonomy" id="206008"/>
    <lineage>
        <taxon>Eukaryota</taxon>
        <taxon>Viridiplantae</taxon>
        <taxon>Streptophyta</taxon>
        <taxon>Embryophyta</taxon>
        <taxon>Tracheophyta</taxon>
        <taxon>Spermatophyta</taxon>
        <taxon>Magnoliopsida</taxon>
        <taxon>Liliopsida</taxon>
        <taxon>Poales</taxon>
        <taxon>Poaceae</taxon>
        <taxon>PACMAD clade</taxon>
        <taxon>Panicoideae</taxon>
        <taxon>Panicodae</taxon>
        <taxon>Paniceae</taxon>
        <taxon>Panicinae</taxon>
        <taxon>Panicum</taxon>
        <taxon>Panicum sect. Panicum</taxon>
    </lineage>
</organism>
<dbReference type="InterPro" id="IPR000719">
    <property type="entry name" value="Prot_kinase_dom"/>
</dbReference>
<keyword evidence="9 14" id="KW-0067">ATP-binding</keyword>
<dbReference type="GO" id="GO:0005509">
    <property type="term" value="F:calcium ion binding"/>
    <property type="evidence" value="ECO:0007669"/>
    <property type="project" value="InterPro"/>
</dbReference>
<evidence type="ECO:0000256" key="7">
    <source>
        <dbReference type="ARBA" id="ARBA00022741"/>
    </source>
</evidence>
<keyword evidence="13" id="KW-0325">Glycoprotein</keyword>
<dbReference type="SMART" id="SM00220">
    <property type="entry name" value="S_TKc"/>
    <property type="match status" value="1"/>
</dbReference>
<dbReference type="InterPro" id="IPR008271">
    <property type="entry name" value="Ser/Thr_kinase_AS"/>
</dbReference>
<dbReference type="PANTHER" id="PTHR27005">
    <property type="entry name" value="WALL-ASSOCIATED RECEPTOR KINASE-LIKE 21"/>
    <property type="match status" value="1"/>
</dbReference>
<evidence type="ECO:0000259" key="16">
    <source>
        <dbReference type="PROSITE" id="PS50011"/>
    </source>
</evidence>
<dbReference type="FunFam" id="3.30.200.20:FF:000043">
    <property type="entry name" value="Wall-associated receptor kinase 2"/>
    <property type="match status" value="1"/>
</dbReference>
<comment type="subcellular location">
    <subcellularLocation>
        <location evidence="1">Membrane</location>
        <topology evidence="1">Single-pass type I membrane protein</topology>
    </subcellularLocation>
</comment>
<keyword evidence="12" id="KW-1015">Disulfide bond</keyword>
<feature type="domain" description="Protein kinase" evidence="16">
    <location>
        <begin position="595"/>
        <end position="869"/>
    </location>
</feature>
<evidence type="ECO:0000256" key="15">
    <source>
        <dbReference type="SAM" id="Phobius"/>
    </source>
</evidence>
<feature type="transmembrane region" description="Helical" evidence="15">
    <location>
        <begin position="517"/>
        <end position="542"/>
    </location>
</feature>
<evidence type="ECO:0000256" key="8">
    <source>
        <dbReference type="ARBA" id="ARBA00022777"/>
    </source>
</evidence>
<protein>
    <recommendedName>
        <fullName evidence="16">Protein kinase domain-containing protein</fullName>
    </recommendedName>
</protein>
<evidence type="ECO:0000256" key="5">
    <source>
        <dbReference type="ARBA" id="ARBA00022692"/>
    </source>
</evidence>
<dbReference type="PROSITE" id="PS00107">
    <property type="entry name" value="PROTEIN_KINASE_ATP"/>
    <property type="match status" value="1"/>
</dbReference>
<dbReference type="InterPro" id="IPR000742">
    <property type="entry name" value="EGF"/>
</dbReference>
<feature type="binding site" evidence="14">
    <location>
        <position position="623"/>
    </location>
    <ligand>
        <name>ATP</name>
        <dbReference type="ChEBI" id="CHEBI:30616"/>
    </ligand>
</feature>
<dbReference type="PANTHER" id="PTHR27005:SF204">
    <property type="entry name" value="CALCIUM BINDING EGF DOMAIN CONTAINING PROTEIN, EXPRESSED"/>
    <property type="match status" value="1"/>
</dbReference>
<dbReference type="SMART" id="SM00179">
    <property type="entry name" value="EGF_CA"/>
    <property type="match status" value="1"/>
</dbReference>
<evidence type="ECO:0000256" key="11">
    <source>
        <dbReference type="ARBA" id="ARBA00023136"/>
    </source>
</evidence>
<dbReference type="GO" id="GO:0004674">
    <property type="term" value="F:protein serine/threonine kinase activity"/>
    <property type="evidence" value="ECO:0007669"/>
    <property type="project" value="UniProtKB-KW"/>
</dbReference>
<dbReference type="SUPFAM" id="SSF56112">
    <property type="entry name" value="Protein kinase-like (PK-like)"/>
    <property type="match status" value="1"/>
</dbReference>
<evidence type="ECO:0000313" key="17">
    <source>
        <dbReference type="EMBL" id="PAN49112.1"/>
    </source>
</evidence>
<dbReference type="FunFam" id="1.10.510.10:FF:000084">
    <property type="entry name" value="Wall-associated receptor kinase 2"/>
    <property type="match status" value="1"/>
</dbReference>
<dbReference type="Proteomes" id="UP000243499">
    <property type="component" value="Chromosome 9"/>
</dbReference>
<keyword evidence="5 15" id="KW-0812">Transmembrane</keyword>
<dbReference type="GO" id="GO:0005524">
    <property type="term" value="F:ATP binding"/>
    <property type="evidence" value="ECO:0007669"/>
    <property type="project" value="UniProtKB-UniRule"/>
</dbReference>
<dbReference type="InterPro" id="IPR045274">
    <property type="entry name" value="WAK-like"/>
</dbReference>
<dbReference type="InterPro" id="IPR018097">
    <property type="entry name" value="EGF_Ca-bd_CS"/>
</dbReference>
<keyword evidence="7 14" id="KW-0547">Nucleotide-binding</keyword>
<dbReference type="Pfam" id="PF07714">
    <property type="entry name" value="PK_Tyr_Ser-Thr"/>
    <property type="match status" value="1"/>
</dbReference>
<dbReference type="PROSITE" id="PS50011">
    <property type="entry name" value="PROTEIN_KINASE_DOM"/>
    <property type="match status" value="1"/>
</dbReference>
<dbReference type="PROSITE" id="PS00108">
    <property type="entry name" value="PROTEIN_KINASE_ST"/>
    <property type="match status" value="1"/>
</dbReference>
<dbReference type="CDD" id="cd14066">
    <property type="entry name" value="STKc_IRAK"/>
    <property type="match status" value="1"/>
</dbReference>
<accession>A0A2S3IPN3</accession>
<dbReference type="GO" id="GO:0030247">
    <property type="term" value="F:polysaccharide binding"/>
    <property type="evidence" value="ECO:0007669"/>
    <property type="project" value="InterPro"/>
</dbReference>
<keyword evidence="8" id="KW-0418">Kinase</keyword>
<keyword evidence="6" id="KW-0732">Signal</keyword>
<dbReference type="Pfam" id="PF13947">
    <property type="entry name" value="GUB_WAK_bind"/>
    <property type="match status" value="2"/>
</dbReference>
<dbReference type="PROSITE" id="PS01187">
    <property type="entry name" value="EGF_CA"/>
    <property type="match status" value="1"/>
</dbReference>
<evidence type="ECO:0000256" key="4">
    <source>
        <dbReference type="ARBA" id="ARBA00022679"/>
    </source>
</evidence>
<evidence type="ECO:0000256" key="3">
    <source>
        <dbReference type="ARBA" id="ARBA00022536"/>
    </source>
</evidence>
<evidence type="ECO:0000256" key="1">
    <source>
        <dbReference type="ARBA" id="ARBA00004479"/>
    </source>
</evidence>
<proteinExistence type="predicted"/>
<dbReference type="EMBL" id="CM008054">
    <property type="protein sequence ID" value="PAN49112.1"/>
    <property type="molecule type" value="Genomic_DNA"/>
</dbReference>
<dbReference type="InterPro" id="IPR009030">
    <property type="entry name" value="Growth_fac_rcpt_cys_sf"/>
</dbReference>
<dbReference type="Gene3D" id="2.90.20.10">
    <property type="entry name" value="Plasmodium vivax P25 domain"/>
    <property type="match status" value="1"/>
</dbReference>
<dbReference type="SMART" id="SM00181">
    <property type="entry name" value="EGF"/>
    <property type="match status" value="3"/>
</dbReference>
<dbReference type="EMBL" id="CM008054">
    <property type="protein sequence ID" value="PAN49115.1"/>
    <property type="molecule type" value="Genomic_DNA"/>
</dbReference>
<dbReference type="InterPro" id="IPR011009">
    <property type="entry name" value="Kinase-like_dom_sf"/>
</dbReference>
<reference evidence="17" key="1">
    <citation type="submission" date="2018-04" db="EMBL/GenBank/DDBJ databases">
        <title>WGS assembly of Panicum hallii.</title>
        <authorList>
            <person name="Lovell J."/>
            <person name="Jenkins J."/>
            <person name="Lowry D."/>
            <person name="Mamidi S."/>
            <person name="Sreedasyam A."/>
            <person name="Weng X."/>
            <person name="Barry K."/>
            <person name="Bonette J."/>
            <person name="Campitelli B."/>
            <person name="Daum C."/>
            <person name="Gordon S."/>
            <person name="Gould B."/>
            <person name="Lipzen A."/>
            <person name="Macqueen A."/>
            <person name="Palacio-Mejia J."/>
            <person name="Plott C."/>
            <person name="Shakirov E."/>
            <person name="Shu S."/>
            <person name="Yoshinaga Y."/>
            <person name="Zane M."/>
            <person name="Rokhsar D."/>
            <person name="Grimwood J."/>
            <person name="Schmutz J."/>
            <person name="Juenger T."/>
        </authorList>
    </citation>
    <scope>NUCLEOTIDE SEQUENCE [LARGE SCALE GENOMIC DNA]</scope>
    <source>
        <strain evidence="17">FIL2</strain>
    </source>
</reference>
<evidence type="ECO:0000256" key="9">
    <source>
        <dbReference type="ARBA" id="ARBA00022840"/>
    </source>
</evidence>
<dbReference type="AlphaFoldDB" id="A0A2S3IPN3"/>